<dbReference type="PANTHER" id="PTHR47700:SF2">
    <property type="entry name" value="CHITINASE"/>
    <property type="match status" value="1"/>
</dbReference>
<evidence type="ECO:0000313" key="10">
    <source>
        <dbReference type="Proteomes" id="UP001521222"/>
    </source>
</evidence>
<evidence type="ECO:0000313" key="9">
    <source>
        <dbReference type="EMBL" id="KAL1593099.1"/>
    </source>
</evidence>
<evidence type="ECO:0000256" key="6">
    <source>
        <dbReference type="SAM" id="SignalP"/>
    </source>
</evidence>
<dbReference type="PROSITE" id="PS50941">
    <property type="entry name" value="CHIT_BIND_I_2"/>
    <property type="match status" value="1"/>
</dbReference>
<dbReference type="Gene3D" id="3.30.60.10">
    <property type="entry name" value="Endochitinase-like"/>
    <property type="match status" value="1"/>
</dbReference>
<dbReference type="Gene3D" id="3.10.50.10">
    <property type="match status" value="1"/>
</dbReference>
<feature type="domain" description="GH18" evidence="8">
    <location>
        <begin position="144"/>
        <end position="491"/>
    </location>
</feature>
<comment type="caution">
    <text evidence="9">The sequence shown here is derived from an EMBL/GenBank/DDBJ whole genome shotgun (WGS) entry which is preliminary data.</text>
</comment>
<dbReference type="InterPro" id="IPR018371">
    <property type="entry name" value="Chitin-binding_1_CS"/>
</dbReference>
<feature type="disulfide bond" evidence="5">
    <location>
        <begin position="86"/>
        <end position="98"/>
    </location>
</feature>
<keyword evidence="3 5" id="KW-0147">Chitin-binding</keyword>
<dbReference type="Proteomes" id="UP001521222">
    <property type="component" value="Unassembled WGS sequence"/>
</dbReference>
<keyword evidence="10" id="KW-1185">Reference proteome</keyword>
<sequence length="539" mass="58555">MRLPSFALLALASVGLSGATNLTLFGAPRASLDPVLLVLSIEESYIILQTDGQCGYRDEHCKVDCVANCDAKAPCGINSKDGKQKCPLNLCCSHLGFCGASDAFCRDVTESGISTPCQKDFGTCGTVSTKSTTPSCGKGSGTASRRVAYYEGWNTRRRPCDKVWPADIDTTGLTHLIFSFATIDPTTFAVIPMHPDDEKLYADFLDLKDGSQKWIGIGGWEFSDTGATRYTWTQMASSKANREAFIVSLLQFLSKWNFGGVDIDWEWPGAETRGGNPAIDKANQVSLMKELREALGSRGLSVVMPAQYEYLKNIDPKAIEAEVDFYNVLAYDLHGPWDGSIPSLGPKVRPHTDLKEIDTALELFWSDNVTPAKINLGLANYGRGYLLADPKCTKYDCVWTGPSKAGECTELAGVFSQCEINRIIASKNLKPEIIAGGAGVKQIIFDGQWVGYDDNETLGMKQELANNRCLGGTALWAIDYASCGRDSDPGVPGAFHLVPTWSRITEYLQGSVFCTDFTLRLFDSAFGISPSPVIAGCDL</sequence>
<evidence type="ECO:0000259" key="8">
    <source>
        <dbReference type="PROSITE" id="PS51910"/>
    </source>
</evidence>
<dbReference type="EC" id="3.2.1.14" evidence="2"/>
<dbReference type="PROSITE" id="PS51910">
    <property type="entry name" value="GH18_2"/>
    <property type="match status" value="1"/>
</dbReference>
<evidence type="ECO:0000256" key="5">
    <source>
        <dbReference type="PROSITE-ProRule" id="PRU00261"/>
    </source>
</evidence>
<dbReference type="InterPro" id="IPR011583">
    <property type="entry name" value="Chitinase_II/V-like_cat"/>
</dbReference>
<gene>
    <name evidence="9" type="ORF">SLS59_009424</name>
</gene>
<comment type="caution">
    <text evidence="5">Lacks conserved residue(s) required for the propagation of feature annotation.</text>
</comment>
<dbReference type="SUPFAM" id="SSF57016">
    <property type="entry name" value="Plant lectins/antimicrobial peptides"/>
    <property type="match status" value="1"/>
</dbReference>
<dbReference type="InterPro" id="IPR029070">
    <property type="entry name" value="Chitinase_insertion_sf"/>
</dbReference>
<accession>A0ABR3QMF9</accession>
<dbReference type="InterPro" id="IPR001223">
    <property type="entry name" value="Glyco_hydro18_cat"/>
</dbReference>
<dbReference type="InterPro" id="IPR036861">
    <property type="entry name" value="Endochitinase-like_sf"/>
</dbReference>
<keyword evidence="4" id="KW-0843">Virulence</keyword>
<dbReference type="EMBL" id="JAKIXB020000042">
    <property type="protein sequence ID" value="KAL1593099.1"/>
    <property type="molecule type" value="Genomic_DNA"/>
</dbReference>
<dbReference type="Gene3D" id="3.20.20.80">
    <property type="entry name" value="Glycosidases"/>
    <property type="match status" value="1"/>
</dbReference>
<proteinExistence type="inferred from homology"/>
<dbReference type="InterPro" id="IPR017853">
    <property type="entry name" value="GH"/>
</dbReference>
<dbReference type="SMART" id="SM00270">
    <property type="entry name" value="ChtBD1"/>
    <property type="match status" value="1"/>
</dbReference>
<dbReference type="Pfam" id="PF00187">
    <property type="entry name" value="Chitin_bind_1"/>
    <property type="match status" value="1"/>
</dbReference>
<dbReference type="Pfam" id="PF00704">
    <property type="entry name" value="Glyco_hydro_18"/>
    <property type="match status" value="1"/>
</dbReference>
<name>A0ABR3QMF9_9PLEO</name>
<dbReference type="PANTHER" id="PTHR47700">
    <property type="entry name" value="V CHITINASE, PUTATIVE (AFU_ORTHOLOGUE AFUA_6G13720)-RELATED"/>
    <property type="match status" value="1"/>
</dbReference>
<feature type="chain" id="PRO_5045123374" description="chitinase" evidence="6">
    <location>
        <begin position="20"/>
        <end position="539"/>
    </location>
</feature>
<dbReference type="SUPFAM" id="SSF51445">
    <property type="entry name" value="(Trans)glycosidases"/>
    <property type="match status" value="1"/>
</dbReference>
<evidence type="ECO:0000256" key="4">
    <source>
        <dbReference type="ARBA" id="ARBA00023026"/>
    </source>
</evidence>
<dbReference type="SUPFAM" id="SSF54556">
    <property type="entry name" value="Chitinase insertion domain"/>
    <property type="match status" value="1"/>
</dbReference>
<comment type="similarity">
    <text evidence="1">Belongs to the glycosyl hydrolase 18 family. Chitinase class V subfamily.</text>
</comment>
<reference evidence="9 10" key="1">
    <citation type="submission" date="2024-02" db="EMBL/GenBank/DDBJ databases">
        <title>De novo assembly and annotation of 12 fungi associated with fruit tree decline syndrome in Ontario, Canada.</title>
        <authorList>
            <person name="Sulman M."/>
            <person name="Ellouze W."/>
            <person name="Ilyukhin E."/>
        </authorList>
    </citation>
    <scope>NUCLEOTIDE SEQUENCE [LARGE SCALE GENOMIC DNA]</scope>
    <source>
        <strain evidence="9 10">M97-236</strain>
    </source>
</reference>
<dbReference type="SMART" id="SM00636">
    <property type="entry name" value="Glyco_18"/>
    <property type="match status" value="1"/>
</dbReference>
<evidence type="ECO:0000259" key="7">
    <source>
        <dbReference type="PROSITE" id="PS50941"/>
    </source>
</evidence>
<feature type="disulfide bond" evidence="5">
    <location>
        <begin position="91"/>
        <end position="105"/>
    </location>
</feature>
<dbReference type="PROSITE" id="PS00026">
    <property type="entry name" value="CHIT_BIND_I_1"/>
    <property type="match status" value="1"/>
</dbReference>
<dbReference type="InterPro" id="IPR053214">
    <property type="entry name" value="LysM12-like"/>
</dbReference>
<organism evidence="9 10">
    <name type="scientific">Nothophoma quercina</name>
    <dbReference type="NCBI Taxonomy" id="749835"/>
    <lineage>
        <taxon>Eukaryota</taxon>
        <taxon>Fungi</taxon>
        <taxon>Dikarya</taxon>
        <taxon>Ascomycota</taxon>
        <taxon>Pezizomycotina</taxon>
        <taxon>Dothideomycetes</taxon>
        <taxon>Pleosporomycetidae</taxon>
        <taxon>Pleosporales</taxon>
        <taxon>Pleosporineae</taxon>
        <taxon>Didymellaceae</taxon>
        <taxon>Nothophoma</taxon>
    </lineage>
</organism>
<keyword evidence="6" id="KW-0732">Signal</keyword>
<evidence type="ECO:0000256" key="1">
    <source>
        <dbReference type="ARBA" id="ARBA00008682"/>
    </source>
</evidence>
<evidence type="ECO:0000256" key="2">
    <source>
        <dbReference type="ARBA" id="ARBA00012729"/>
    </source>
</evidence>
<feature type="domain" description="Chitin-binding type-1" evidence="7">
    <location>
        <begin position="72"/>
        <end position="126"/>
    </location>
</feature>
<keyword evidence="5" id="KW-1015">Disulfide bond</keyword>
<protein>
    <recommendedName>
        <fullName evidence="2">chitinase</fullName>
        <ecNumber evidence="2">3.2.1.14</ecNumber>
    </recommendedName>
</protein>
<dbReference type="CDD" id="cd00035">
    <property type="entry name" value="ChtBD1"/>
    <property type="match status" value="1"/>
</dbReference>
<dbReference type="InterPro" id="IPR001002">
    <property type="entry name" value="Chitin-bd_1"/>
</dbReference>
<feature type="signal peptide" evidence="6">
    <location>
        <begin position="1"/>
        <end position="19"/>
    </location>
</feature>
<evidence type="ECO:0000256" key="3">
    <source>
        <dbReference type="ARBA" id="ARBA00022669"/>
    </source>
</evidence>